<dbReference type="PRINTS" id="PR00990">
    <property type="entry name" value="RIBOKINASE"/>
</dbReference>
<dbReference type="PANTHER" id="PTHR43085">
    <property type="entry name" value="HEXOKINASE FAMILY MEMBER"/>
    <property type="match status" value="1"/>
</dbReference>
<dbReference type="PROSITE" id="PS00584">
    <property type="entry name" value="PFKB_KINASES_2"/>
    <property type="match status" value="1"/>
</dbReference>
<dbReference type="GO" id="GO:0006000">
    <property type="term" value="P:fructose metabolic process"/>
    <property type="evidence" value="ECO:0007669"/>
    <property type="project" value="UniProtKB-ARBA"/>
</dbReference>
<keyword evidence="9" id="KW-1185">Reference proteome</keyword>
<evidence type="ECO:0000256" key="4">
    <source>
        <dbReference type="ARBA" id="ARBA00022777"/>
    </source>
</evidence>
<dbReference type="Pfam" id="PF00294">
    <property type="entry name" value="PfkB"/>
    <property type="match status" value="1"/>
</dbReference>
<dbReference type="PANTHER" id="PTHR43085:SF1">
    <property type="entry name" value="PSEUDOURIDINE KINASE-RELATED"/>
    <property type="match status" value="1"/>
</dbReference>
<dbReference type="RefSeq" id="WP_107663460.1">
    <property type="nucleotide sequence ID" value="NZ_PZKG01000027.1"/>
</dbReference>
<keyword evidence="5" id="KW-0067">ATP-binding</keyword>
<dbReference type="AlphaFoldDB" id="A0A2T4JWD8"/>
<dbReference type="Proteomes" id="UP000241010">
    <property type="component" value="Unassembled WGS sequence"/>
</dbReference>
<proteinExistence type="inferred from homology"/>
<dbReference type="InterPro" id="IPR029056">
    <property type="entry name" value="Ribokinase-like"/>
</dbReference>
<keyword evidence="2 6" id="KW-0808">Transferase</keyword>
<dbReference type="InterPro" id="IPR050306">
    <property type="entry name" value="PfkB_Carbo_kinase"/>
</dbReference>
<keyword evidence="4 6" id="KW-0418">Kinase</keyword>
<sequence length="306" mass="31862">MILCCGEALIDMLPRETSAGEPAFAPHAGGAVFNTAIALGRLGAPTGFFSGLSNDLFGAQLTETLAASKVDTSLCARSNRPTTLAFVRLVEGQATYAFYDENTAGRLLSRDELPALPETVETLFFGGISLVNDPAASTYAAMMAREAASRVTMIDPNIRPGFITDATAYRARIAEMIAMADIVKLSDEDLNWLEGPGDLTGLARCILARGPKLVLITEGSRGARAITLTQDRFIAATAVTVADTVGAGDTFNAGVLAALHRAGVLSKAALAELSDETLDAALSLGTRAAAITVSRAGANPPWADEL</sequence>
<comment type="similarity">
    <text evidence="1 6">Belongs to the carbohydrate kinase PfkB family.</text>
</comment>
<dbReference type="CDD" id="cd01167">
    <property type="entry name" value="bac_FRK"/>
    <property type="match status" value="1"/>
</dbReference>
<keyword evidence="3" id="KW-0547">Nucleotide-binding</keyword>
<dbReference type="InterPro" id="IPR011611">
    <property type="entry name" value="PfkB_dom"/>
</dbReference>
<evidence type="ECO:0000313" key="9">
    <source>
        <dbReference type="Proteomes" id="UP000241010"/>
    </source>
</evidence>
<evidence type="ECO:0000259" key="7">
    <source>
        <dbReference type="Pfam" id="PF00294"/>
    </source>
</evidence>
<feature type="domain" description="Carbohydrate kinase PfkB" evidence="7">
    <location>
        <begin position="2"/>
        <end position="301"/>
    </location>
</feature>
<reference evidence="8 9" key="1">
    <citation type="submission" date="2018-03" db="EMBL/GenBank/DDBJ databases">
        <title>Cereibacter changlensis.</title>
        <authorList>
            <person name="Meyer T.E."/>
            <person name="Miller S."/>
            <person name="Lodha T."/>
            <person name="Gandham S."/>
            <person name="Chintalapati S."/>
            <person name="Chintalapati V.R."/>
        </authorList>
    </citation>
    <scope>NUCLEOTIDE SEQUENCE [LARGE SCALE GENOMIC DNA]</scope>
    <source>
        <strain evidence="8 9">JA139</strain>
    </source>
</reference>
<accession>A0A2T4JWD8</accession>
<evidence type="ECO:0000256" key="6">
    <source>
        <dbReference type="RuleBase" id="RU003704"/>
    </source>
</evidence>
<dbReference type="GO" id="GO:0005524">
    <property type="term" value="F:ATP binding"/>
    <property type="evidence" value="ECO:0007669"/>
    <property type="project" value="UniProtKB-KW"/>
</dbReference>
<dbReference type="EMBL" id="PZKG01000027">
    <property type="protein sequence ID" value="PTE22224.1"/>
    <property type="molecule type" value="Genomic_DNA"/>
</dbReference>
<evidence type="ECO:0000256" key="2">
    <source>
        <dbReference type="ARBA" id="ARBA00022679"/>
    </source>
</evidence>
<comment type="caution">
    <text evidence="8">The sequence shown here is derived from an EMBL/GenBank/DDBJ whole genome shotgun (WGS) entry which is preliminary data.</text>
</comment>
<dbReference type="GO" id="GO:0008865">
    <property type="term" value="F:fructokinase activity"/>
    <property type="evidence" value="ECO:0007669"/>
    <property type="project" value="UniProtKB-ARBA"/>
</dbReference>
<name>A0A2T4JWD8_9RHOB</name>
<dbReference type="OrthoDB" id="9795789at2"/>
<dbReference type="InterPro" id="IPR002139">
    <property type="entry name" value="Ribo/fructo_kinase"/>
</dbReference>
<protein>
    <submittedName>
        <fullName evidence="8">Carbohydrate kinase</fullName>
    </submittedName>
</protein>
<dbReference type="Gene3D" id="3.40.1190.20">
    <property type="match status" value="1"/>
</dbReference>
<organism evidence="8 9">
    <name type="scientific">Cereibacter changlensis JA139</name>
    <dbReference type="NCBI Taxonomy" id="1188249"/>
    <lineage>
        <taxon>Bacteria</taxon>
        <taxon>Pseudomonadati</taxon>
        <taxon>Pseudomonadota</taxon>
        <taxon>Alphaproteobacteria</taxon>
        <taxon>Rhodobacterales</taxon>
        <taxon>Paracoccaceae</taxon>
        <taxon>Cereibacter</taxon>
    </lineage>
</organism>
<gene>
    <name evidence="8" type="ORF">C5F48_08400</name>
</gene>
<dbReference type="InterPro" id="IPR002173">
    <property type="entry name" value="Carboh/pur_kinase_PfkB_CS"/>
</dbReference>
<evidence type="ECO:0000256" key="1">
    <source>
        <dbReference type="ARBA" id="ARBA00010688"/>
    </source>
</evidence>
<dbReference type="SUPFAM" id="SSF53613">
    <property type="entry name" value="Ribokinase-like"/>
    <property type="match status" value="1"/>
</dbReference>
<evidence type="ECO:0000313" key="8">
    <source>
        <dbReference type="EMBL" id="PTE22224.1"/>
    </source>
</evidence>
<evidence type="ECO:0000256" key="3">
    <source>
        <dbReference type="ARBA" id="ARBA00022741"/>
    </source>
</evidence>
<evidence type="ECO:0000256" key="5">
    <source>
        <dbReference type="ARBA" id="ARBA00022840"/>
    </source>
</evidence>